<comment type="similarity">
    <text evidence="8 9">Belongs to the TonB-dependent receptor family.</text>
</comment>
<dbReference type="Pfam" id="PF00593">
    <property type="entry name" value="TonB_dep_Rec_b-barrel"/>
    <property type="match status" value="1"/>
</dbReference>
<evidence type="ECO:0000313" key="13">
    <source>
        <dbReference type="Proteomes" id="UP000267049"/>
    </source>
</evidence>
<evidence type="ECO:0000256" key="8">
    <source>
        <dbReference type="PROSITE-ProRule" id="PRU01360"/>
    </source>
</evidence>
<evidence type="ECO:0000256" key="7">
    <source>
        <dbReference type="ARBA" id="ARBA00023237"/>
    </source>
</evidence>
<evidence type="ECO:0000256" key="4">
    <source>
        <dbReference type="ARBA" id="ARBA00022692"/>
    </source>
</evidence>
<keyword evidence="7 8" id="KW-0998">Cell outer membrane</keyword>
<keyword evidence="3 8" id="KW-1134">Transmembrane beta strand</keyword>
<comment type="subcellular location">
    <subcellularLocation>
        <location evidence="1 8">Cell outer membrane</location>
        <topology evidence="1 8">Multi-pass membrane protein</topology>
    </subcellularLocation>
</comment>
<feature type="domain" description="TonB-dependent receptor plug" evidence="11">
    <location>
        <begin position="108"/>
        <end position="224"/>
    </location>
</feature>
<keyword evidence="2 8" id="KW-0813">Transport</keyword>
<keyword evidence="6 8" id="KW-0472">Membrane</keyword>
<dbReference type="InterPro" id="IPR037066">
    <property type="entry name" value="Plug_dom_sf"/>
</dbReference>
<feature type="domain" description="TonB-dependent receptor-like beta-barrel" evidence="10">
    <location>
        <begin position="439"/>
        <end position="939"/>
    </location>
</feature>
<keyword evidence="4 8" id="KW-0812">Transmembrane</keyword>
<dbReference type="InterPro" id="IPR012910">
    <property type="entry name" value="Plug_dom"/>
</dbReference>
<evidence type="ECO:0000259" key="10">
    <source>
        <dbReference type="Pfam" id="PF00593"/>
    </source>
</evidence>
<evidence type="ECO:0000256" key="5">
    <source>
        <dbReference type="ARBA" id="ARBA00023077"/>
    </source>
</evidence>
<dbReference type="InterPro" id="IPR039426">
    <property type="entry name" value="TonB-dep_rcpt-like"/>
</dbReference>
<evidence type="ECO:0000256" key="1">
    <source>
        <dbReference type="ARBA" id="ARBA00004571"/>
    </source>
</evidence>
<comment type="caution">
    <text evidence="12">The sequence shown here is derived from an EMBL/GenBank/DDBJ whole genome shotgun (WGS) entry which is preliminary data.</text>
</comment>
<protein>
    <submittedName>
        <fullName evidence="12">TonB-dependent receptor</fullName>
    </submittedName>
</protein>
<sequence>MGVDGCSDSAIGTSVGPSRIHALEGDVGFRQFEKIGSARSFALRRGNRPSKLSGSRGVNKKILSAAICAILVGPFGAALAQDTGQESDAQELDRVIVTGSLIPQTELEIATPVISITAEDIKRQGFKDVYDVLRAQPLATGSVQDSQFSGGFTPGAEPISLLGLDPGFTLVLIDGRPMADYPLLYNGQSNFVDLSSVPTAMVERIDIAPGNQSAIYGSSAIAGVVNIILKKRIDGTNLNFRFGSYDEGGGESIRYQLTGGQSVGSGDLTYGVQASRQDPIFGFQRNDFDSTNDNPNSALQYGSRTFLRLSATQAIYHDPGQATCDGLGNLFNGSTIRDFRPNRGFYCGSRAEPGYTSIMNDERSLSGYVNLTVPMGDSNDFYATLLANHNKMESNSGSRFWAAGVDTGQIIFNQTSGDFETFQHIFAPEEIGGIDVNNERNTSDSYNLAAGFRGTFGESSWDYDAYYARAAYDIKNRQLWPLKAEVENFFREQFLGPQLGEYYGYPVYAPDVDAFYQALTPEQYRSFNSEIRSDSSTWTHNLNFQLTNTNLFNLPGGPVGFAAVLQAGEQSWENPTDQRVVNGLFWGLTGTQGAGKRTNEALAIEFRLPVFSMLTANVSGRYDQYHNKGVNSDSDFTYKVGLEFRPVESLLVRGNYATAFKAPDMAYVFAGDSGFFTSVTDYYRCATEEPTTPIDDCTFSGEGVFGTRRGAPDLESITATSWGGGVVWAPNANFDVSVDYYRVDIDNKVNDLSLDSLMQLEAACRLGQLDPGSPTCVDALARIGRSGPNAPVPNQVNTVLTNPINVSKEEVSGITAKLNYRWETERWGRFSLSSSYNVTLDHESQQYPDDPVLDLLNEPFFSSEFPNIGSLSVTWEKGGWTTTLYGARYGRTPNFAAQLTTAGYTAAGAEKVDAHVTFNGSVDYRFNDDVSLSFTVNNLLNEDPPHDRSWTSYPYYNGFNYNAFGRSFLVEVNWKLGGNQ</sequence>
<keyword evidence="5 9" id="KW-0798">TonB box</keyword>
<keyword evidence="12" id="KW-0675">Receptor</keyword>
<dbReference type="Proteomes" id="UP000267049">
    <property type="component" value="Unassembled WGS sequence"/>
</dbReference>
<organism evidence="12 13">
    <name type="scientific">Montanilutibacter psychrotolerans</name>
    <dbReference type="NCBI Taxonomy" id="1327343"/>
    <lineage>
        <taxon>Bacteria</taxon>
        <taxon>Pseudomonadati</taxon>
        <taxon>Pseudomonadota</taxon>
        <taxon>Gammaproteobacteria</taxon>
        <taxon>Lysobacterales</taxon>
        <taxon>Lysobacteraceae</taxon>
        <taxon>Montanilutibacter</taxon>
    </lineage>
</organism>
<dbReference type="OrthoDB" id="6276154at2"/>
<dbReference type="InterPro" id="IPR036942">
    <property type="entry name" value="Beta-barrel_TonB_sf"/>
</dbReference>
<evidence type="ECO:0000256" key="6">
    <source>
        <dbReference type="ARBA" id="ARBA00023136"/>
    </source>
</evidence>
<reference evidence="12 13" key="1">
    <citation type="submission" date="2018-11" db="EMBL/GenBank/DDBJ databases">
        <title>Lysobacter cryohumiis sp. nov., isolated from soil in the Tianshan Mountains, Xinjiang, China.</title>
        <authorList>
            <person name="Luo Y."/>
            <person name="Sheng H."/>
        </authorList>
    </citation>
    <scope>NUCLEOTIDE SEQUENCE [LARGE SCALE GENOMIC DNA]</scope>
    <source>
        <strain evidence="12 13">ZS60</strain>
    </source>
</reference>
<dbReference type="AlphaFoldDB" id="A0A3M8SWC5"/>
<dbReference type="Pfam" id="PF07715">
    <property type="entry name" value="Plug"/>
    <property type="match status" value="1"/>
</dbReference>
<evidence type="ECO:0000256" key="3">
    <source>
        <dbReference type="ARBA" id="ARBA00022452"/>
    </source>
</evidence>
<evidence type="ECO:0000313" key="12">
    <source>
        <dbReference type="EMBL" id="RNF83756.1"/>
    </source>
</evidence>
<dbReference type="PANTHER" id="PTHR47234:SF1">
    <property type="entry name" value="TONB-DEPENDENT RECEPTOR"/>
    <property type="match status" value="1"/>
</dbReference>
<dbReference type="Gene3D" id="2.170.130.10">
    <property type="entry name" value="TonB-dependent receptor, plug domain"/>
    <property type="match status" value="1"/>
</dbReference>
<evidence type="ECO:0000256" key="2">
    <source>
        <dbReference type="ARBA" id="ARBA00022448"/>
    </source>
</evidence>
<gene>
    <name evidence="12" type="ORF">EER27_10315</name>
</gene>
<keyword evidence="13" id="KW-1185">Reference proteome</keyword>
<dbReference type="Gene3D" id="2.40.170.20">
    <property type="entry name" value="TonB-dependent receptor, beta-barrel domain"/>
    <property type="match status" value="1"/>
</dbReference>
<proteinExistence type="inferred from homology"/>
<dbReference type="GO" id="GO:0009279">
    <property type="term" value="C:cell outer membrane"/>
    <property type="evidence" value="ECO:0007669"/>
    <property type="project" value="UniProtKB-SubCell"/>
</dbReference>
<dbReference type="EMBL" id="RIBS01000004">
    <property type="protein sequence ID" value="RNF83756.1"/>
    <property type="molecule type" value="Genomic_DNA"/>
</dbReference>
<dbReference type="PANTHER" id="PTHR47234">
    <property type="match status" value="1"/>
</dbReference>
<evidence type="ECO:0000259" key="11">
    <source>
        <dbReference type="Pfam" id="PF07715"/>
    </source>
</evidence>
<dbReference type="PROSITE" id="PS52016">
    <property type="entry name" value="TONB_DEPENDENT_REC_3"/>
    <property type="match status" value="1"/>
</dbReference>
<dbReference type="InterPro" id="IPR000531">
    <property type="entry name" value="Beta-barrel_TonB"/>
</dbReference>
<dbReference type="SUPFAM" id="SSF56935">
    <property type="entry name" value="Porins"/>
    <property type="match status" value="1"/>
</dbReference>
<name>A0A3M8SWC5_9GAMM</name>
<accession>A0A3M8SWC5</accession>
<evidence type="ECO:0000256" key="9">
    <source>
        <dbReference type="RuleBase" id="RU003357"/>
    </source>
</evidence>